<dbReference type="Pfam" id="PF00691">
    <property type="entry name" value="OmpA"/>
    <property type="match status" value="1"/>
</dbReference>
<dbReference type="AlphaFoldDB" id="G7ZGE4"/>
<reference evidence="8" key="1">
    <citation type="journal article" date="2011" name="PLoS Genet.">
        <title>Azospirillum genomes reveal transition of bacteria from aquatic to terrestrial environments.</title>
        <authorList>
            <person name="Wisniewski-Dye F."/>
            <person name="Borziak K."/>
            <person name="Khalsa-Moyers G."/>
            <person name="Alexandre G."/>
            <person name="Sukharnikov L.O."/>
            <person name="Wuichet K."/>
            <person name="Hurst G.B."/>
            <person name="McDonald W.H."/>
            <person name="Robertson J.S."/>
            <person name="Barbe V."/>
            <person name="Calteau A."/>
            <person name="Rouy Z."/>
            <person name="Mangenot S."/>
            <person name="Prigent-Combaret C."/>
            <person name="Normand P."/>
            <person name="Boyer M."/>
            <person name="Siguier P."/>
            <person name="Dessaux Y."/>
            <person name="Elmerich C."/>
            <person name="Condemine G."/>
            <person name="Krishnen G."/>
            <person name="Kennedy I."/>
            <person name="Paterson A.H."/>
            <person name="Gonzalez V."/>
            <person name="Mavingui P."/>
            <person name="Zhulin I.B."/>
        </authorList>
    </citation>
    <scope>NUCLEOTIDE SEQUENCE [LARGE SCALE GENOMIC DNA]</scope>
    <source>
        <strain evidence="8">4B</strain>
    </source>
</reference>
<dbReference type="RefSeq" id="WP_014189778.1">
    <property type="nucleotide sequence ID" value="NC_016587.1"/>
</dbReference>
<dbReference type="PANTHER" id="PTHR30329:SF21">
    <property type="entry name" value="LIPOPROTEIN YIAD-RELATED"/>
    <property type="match status" value="1"/>
</dbReference>
<evidence type="ECO:0000313" key="7">
    <source>
        <dbReference type="EMBL" id="CBS90934.1"/>
    </source>
</evidence>
<dbReference type="PANTHER" id="PTHR30329">
    <property type="entry name" value="STATOR ELEMENT OF FLAGELLAR MOTOR COMPLEX"/>
    <property type="match status" value="1"/>
</dbReference>
<sequence>MTWSDHREPTDIRRALAGFLLTLCTLTSVPGIAAQDNPGPDVVYVVTGRLSSEEFLQLLEAPASTPGTQARSPDLVGRTQMFSAPVGEPDISDTAVSGTIPYSVEFRPASKPSPTAPQPSPSLPSPSLPSPKIGAGKAESGKVAVAYLINFSTNSAALNNAARETVNVIGGALRLQPALAITLSGHADRSGSDAINDPLSLQRAIEVRNQIVAAYSIDPTRIAVEGYGSRQPLPGVSEFDPRNRRVQVVLRK</sequence>
<organism evidence="7 8">
    <name type="scientific">Azospirillum lipoferum (strain 4B)</name>
    <dbReference type="NCBI Taxonomy" id="862719"/>
    <lineage>
        <taxon>Bacteria</taxon>
        <taxon>Pseudomonadati</taxon>
        <taxon>Pseudomonadota</taxon>
        <taxon>Alphaproteobacteria</taxon>
        <taxon>Rhodospirillales</taxon>
        <taxon>Azospirillaceae</taxon>
        <taxon>Azospirillum</taxon>
    </lineage>
</organism>
<geneLocation type="plasmid" evidence="7 8">
    <name>AZO_p4</name>
</geneLocation>
<protein>
    <submittedName>
        <fullName evidence="7">Outer membrane protein, OmpA family</fullName>
    </submittedName>
</protein>
<name>G7ZGE4_AZOL4</name>
<evidence type="ECO:0000313" key="8">
    <source>
        <dbReference type="Proteomes" id="UP000005667"/>
    </source>
</evidence>
<dbReference type="CDD" id="cd07185">
    <property type="entry name" value="OmpA_C-like"/>
    <property type="match status" value="1"/>
</dbReference>
<evidence type="ECO:0000256" key="3">
    <source>
        <dbReference type="ARBA" id="ARBA00023237"/>
    </source>
</evidence>
<evidence type="ECO:0000256" key="1">
    <source>
        <dbReference type="ARBA" id="ARBA00004442"/>
    </source>
</evidence>
<proteinExistence type="predicted"/>
<dbReference type="InterPro" id="IPR006664">
    <property type="entry name" value="OMP_bac"/>
</dbReference>
<feature type="compositionally biased region" description="Pro residues" evidence="5">
    <location>
        <begin position="114"/>
        <end position="129"/>
    </location>
</feature>
<evidence type="ECO:0000256" key="2">
    <source>
        <dbReference type="ARBA" id="ARBA00023136"/>
    </source>
</evidence>
<dbReference type="HOGENOM" id="CLU_1101130_0_0_5"/>
<dbReference type="GO" id="GO:0009279">
    <property type="term" value="C:cell outer membrane"/>
    <property type="evidence" value="ECO:0007669"/>
    <property type="project" value="UniProtKB-SubCell"/>
</dbReference>
<feature type="region of interest" description="Disordered" evidence="5">
    <location>
        <begin position="105"/>
        <end position="135"/>
    </location>
</feature>
<dbReference type="Gene3D" id="3.30.1330.60">
    <property type="entry name" value="OmpA-like domain"/>
    <property type="match status" value="1"/>
</dbReference>
<feature type="domain" description="OmpA-like" evidence="6">
    <location>
        <begin position="138"/>
        <end position="252"/>
    </location>
</feature>
<evidence type="ECO:0000256" key="5">
    <source>
        <dbReference type="SAM" id="MobiDB-lite"/>
    </source>
</evidence>
<gene>
    <name evidence="7" type="ordered locus">AZOLI_p40565</name>
</gene>
<accession>G7ZGE4</accession>
<dbReference type="KEGG" id="ali:AZOLI_p40565"/>
<dbReference type="Proteomes" id="UP000005667">
    <property type="component" value="Plasmid AZO_p4"/>
</dbReference>
<dbReference type="PRINTS" id="PR01021">
    <property type="entry name" value="OMPADOMAIN"/>
</dbReference>
<keyword evidence="2 4" id="KW-0472">Membrane</keyword>
<comment type="subcellular location">
    <subcellularLocation>
        <location evidence="1">Cell outer membrane</location>
    </subcellularLocation>
</comment>
<evidence type="ECO:0000256" key="4">
    <source>
        <dbReference type="PROSITE-ProRule" id="PRU00473"/>
    </source>
</evidence>
<dbReference type="OrthoDB" id="9814546at2"/>
<dbReference type="InterPro" id="IPR050330">
    <property type="entry name" value="Bact_OuterMem_StrucFunc"/>
</dbReference>
<keyword evidence="7" id="KW-0614">Plasmid</keyword>
<keyword evidence="3" id="KW-0998">Cell outer membrane</keyword>
<dbReference type="InterPro" id="IPR036737">
    <property type="entry name" value="OmpA-like_sf"/>
</dbReference>
<dbReference type="InterPro" id="IPR006665">
    <property type="entry name" value="OmpA-like"/>
</dbReference>
<keyword evidence="8" id="KW-1185">Reference proteome</keyword>
<dbReference type="SUPFAM" id="SSF103088">
    <property type="entry name" value="OmpA-like"/>
    <property type="match status" value="1"/>
</dbReference>
<evidence type="ECO:0000259" key="6">
    <source>
        <dbReference type="PROSITE" id="PS51123"/>
    </source>
</evidence>
<dbReference type="PROSITE" id="PS51123">
    <property type="entry name" value="OMPA_2"/>
    <property type="match status" value="1"/>
</dbReference>
<dbReference type="EMBL" id="FQ311872">
    <property type="protein sequence ID" value="CBS90934.1"/>
    <property type="molecule type" value="Genomic_DNA"/>
</dbReference>